<accession>A0A0F9D319</accession>
<dbReference type="EMBL" id="LAZR01033426">
    <property type="protein sequence ID" value="KKL48116.1"/>
    <property type="molecule type" value="Genomic_DNA"/>
</dbReference>
<sequence length="58" mass="6612">MKTIQEARKELNDTRDDALVCPSCYDVLKECDGGEGEQNYLMCTNEMCLDQTSYVRGK</sequence>
<protein>
    <submittedName>
        <fullName evidence="1">Uncharacterized protein</fullName>
    </submittedName>
</protein>
<gene>
    <name evidence="1" type="ORF">LCGC14_2328720</name>
</gene>
<dbReference type="AlphaFoldDB" id="A0A0F9D319"/>
<comment type="caution">
    <text evidence="1">The sequence shown here is derived from an EMBL/GenBank/DDBJ whole genome shotgun (WGS) entry which is preliminary data.</text>
</comment>
<proteinExistence type="predicted"/>
<reference evidence="1" key="1">
    <citation type="journal article" date="2015" name="Nature">
        <title>Complex archaea that bridge the gap between prokaryotes and eukaryotes.</title>
        <authorList>
            <person name="Spang A."/>
            <person name="Saw J.H."/>
            <person name="Jorgensen S.L."/>
            <person name="Zaremba-Niedzwiedzka K."/>
            <person name="Martijn J."/>
            <person name="Lind A.E."/>
            <person name="van Eijk R."/>
            <person name="Schleper C."/>
            <person name="Guy L."/>
            <person name="Ettema T.J."/>
        </authorList>
    </citation>
    <scope>NUCLEOTIDE SEQUENCE</scope>
</reference>
<name>A0A0F9D319_9ZZZZ</name>
<organism evidence="1">
    <name type="scientific">marine sediment metagenome</name>
    <dbReference type="NCBI Taxonomy" id="412755"/>
    <lineage>
        <taxon>unclassified sequences</taxon>
        <taxon>metagenomes</taxon>
        <taxon>ecological metagenomes</taxon>
    </lineage>
</organism>
<evidence type="ECO:0000313" key="1">
    <source>
        <dbReference type="EMBL" id="KKL48116.1"/>
    </source>
</evidence>